<feature type="binding site" description="axial binding residue" evidence="13">
    <location>
        <position position="326"/>
    </location>
    <ligand>
        <name>heme</name>
        <dbReference type="ChEBI" id="CHEBI:30413"/>
    </ligand>
    <ligandPart>
        <name>Fe</name>
        <dbReference type="ChEBI" id="CHEBI:18248"/>
    </ligandPart>
</feature>
<evidence type="ECO:0000256" key="7">
    <source>
        <dbReference type="ARBA" id="ARBA00022723"/>
    </source>
</evidence>
<dbReference type="Proteomes" id="UP000053558">
    <property type="component" value="Unassembled WGS sequence"/>
</dbReference>
<organism evidence="14 15">
    <name type="scientific">Coniophora puteana (strain RWD-64-598)</name>
    <name type="common">Brown rot fungus</name>
    <dbReference type="NCBI Taxonomy" id="741705"/>
    <lineage>
        <taxon>Eukaryota</taxon>
        <taxon>Fungi</taxon>
        <taxon>Dikarya</taxon>
        <taxon>Basidiomycota</taxon>
        <taxon>Agaricomycotina</taxon>
        <taxon>Agaricomycetes</taxon>
        <taxon>Agaricomycetidae</taxon>
        <taxon>Boletales</taxon>
        <taxon>Coniophorineae</taxon>
        <taxon>Coniophoraceae</taxon>
        <taxon>Coniophora</taxon>
    </lineage>
</organism>
<reference evidence="15" key="1">
    <citation type="journal article" date="2012" name="Science">
        <title>The Paleozoic origin of enzymatic lignin decomposition reconstructed from 31 fungal genomes.</title>
        <authorList>
            <person name="Floudas D."/>
            <person name="Binder M."/>
            <person name="Riley R."/>
            <person name="Barry K."/>
            <person name="Blanchette R.A."/>
            <person name="Henrissat B."/>
            <person name="Martinez A.T."/>
            <person name="Otillar R."/>
            <person name="Spatafora J.W."/>
            <person name="Yadav J.S."/>
            <person name="Aerts A."/>
            <person name="Benoit I."/>
            <person name="Boyd A."/>
            <person name="Carlson A."/>
            <person name="Copeland A."/>
            <person name="Coutinho P.M."/>
            <person name="de Vries R.P."/>
            <person name="Ferreira P."/>
            <person name="Findley K."/>
            <person name="Foster B."/>
            <person name="Gaskell J."/>
            <person name="Glotzer D."/>
            <person name="Gorecki P."/>
            <person name="Heitman J."/>
            <person name="Hesse C."/>
            <person name="Hori C."/>
            <person name="Igarashi K."/>
            <person name="Jurgens J.A."/>
            <person name="Kallen N."/>
            <person name="Kersten P."/>
            <person name="Kohler A."/>
            <person name="Kuees U."/>
            <person name="Kumar T.K.A."/>
            <person name="Kuo A."/>
            <person name="LaButti K."/>
            <person name="Larrondo L.F."/>
            <person name="Lindquist E."/>
            <person name="Ling A."/>
            <person name="Lombard V."/>
            <person name="Lucas S."/>
            <person name="Lundell T."/>
            <person name="Martin R."/>
            <person name="McLaughlin D.J."/>
            <person name="Morgenstern I."/>
            <person name="Morin E."/>
            <person name="Murat C."/>
            <person name="Nagy L.G."/>
            <person name="Nolan M."/>
            <person name="Ohm R.A."/>
            <person name="Patyshakuliyeva A."/>
            <person name="Rokas A."/>
            <person name="Ruiz-Duenas F.J."/>
            <person name="Sabat G."/>
            <person name="Salamov A."/>
            <person name="Samejima M."/>
            <person name="Schmutz J."/>
            <person name="Slot J.C."/>
            <person name="St John F."/>
            <person name="Stenlid J."/>
            <person name="Sun H."/>
            <person name="Sun S."/>
            <person name="Syed K."/>
            <person name="Tsang A."/>
            <person name="Wiebenga A."/>
            <person name="Young D."/>
            <person name="Pisabarro A."/>
            <person name="Eastwood D.C."/>
            <person name="Martin F."/>
            <person name="Cullen D."/>
            <person name="Grigoriev I.V."/>
            <person name="Hibbett D.S."/>
        </authorList>
    </citation>
    <scope>NUCLEOTIDE SEQUENCE [LARGE SCALE GENOMIC DNA]</scope>
    <source>
        <strain evidence="15">RWD-64-598 SS2</strain>
    </source>
</reference>
<dbReference type="PANTHER" id="PTHR24305:SF166">
    <property type="entry name" value="CYTOCHROME P450 12A4, MITOCHONDRIAL-RELATED"/>
    <property type="match status" value="1"/>
</dbReference>
<evidence type="ECO:0000256" key="10">
    <source>
        <dbReference type="ARBA" id="ARBA00023004"/>
    </source>
</evidence>
<evidence type="ECO:0000256" key="11">
    <source>
        <dbReference type="ARBA" id="ARBA00023033"/>
    </source>
</evidence>
<dbReference type="OrthoDB" id="1470350at2759"/>
<comment type="caution">
    <text evidence="14">The sequence shown here is derived from an EMBL/GenBank/DDBJ whole genome shotgun (WGS) entry which is preliminary data.</text>
</comment>
<keyword evidence="7 13" id="KW-0479">Metal-binding</keyword>
<evidence type="ECO:0000256" key="1">
    <source>
        <dbReference type="ARBA" id="ARBA00001971"/>
    </source>
</evidence>
<dbReference type="InterPro" id="IPR050121">
    <property type="entry name" value="Cytochrome_P450_monoxygenase"/>
</dbReference>
<dbReference type="AlphaFoldDB" id="A0A5M3N0B1"/>
<keyword evidence="12" id="KW-0472">Membrane</keyword>
<comment type="cofactor">
    <cofactor evidence="1 13">
        <name>heme</name>
        <dbReference type="ChEBI" id="CHEBI:30413"/>
    </cofactor>
</comment>
<dbReference type="GO" id="GO:0005506">
    <property type="term" value="F:iron ion binding"/>
    <property type="evidence" value="ECO:0007669"/>
    <property type="project" value="InterPro"/>
</dbReference>
<dbReference type="Gene3D" id="1.10.630.10">
    <property type="entry name" value="Cytochrome P450"/>
    <property type="match status" value="1"/>
</dbReference>
<keyword evidence="9" id="KW-0560">Oxidoreductase</keyword>
<sequence>MVHVVDPKLCHQIAMDQQSFPKVPASQDSLFLRFLGKENMVVLNGPQWKKQSLIIRNAFSTSAPIHLFASVSRNAIEVMEAVPADDKKGHTLCWSDLTQRIALDAIGLGVMGYDYDSVRTESPFMIEFSTMMHEFVEPLYLVFPVLERWLPRKKVIARVVNFEKRLNGLLEMKRAEPGEDIITKLATHPELSSTEVKDNMATLFFAGHDTSSSAMASVVYYLAVNKDAQNIARAEALRAFGRDSDPSLSSLGPQTLPYIHACIKEALRLNPPASFASPRISHQIATVWDEPHIFTPERFMGDSEVYQQNVKDIDPCMPFLVGPRHCPARDFALYELRTVLVMLLREYDWSLPAGSIHSKEIQNALSPFNTSMPRQLDITFTRHA</sequence>
<evidence type="ECO:0000256" key="9">
    <source>
        <dbReference type="ARBA" id="ARBA00023002"/>
    </source>
</evidence>
<evidence type="ECO:0000256" key="3">
    <source>
        <dbReference type="ARBA" id="ARBA00004721"/>
    </source>
</evidence>
<dbReference type="PANTHER" id="PTHR24305">
    <property type="entry name" value="CYTOCHROME P450"/>
    <property type="match status" value="1"/>
</dbReference>
<dbReference type="InterPro" id="IPR002401">
    <property type="entry name" value="Cyt_P450_E_grp-I"/>
</dbReference>
<accession>A0A5M3N0B1</accession>
<dbReference type="PRINTS" id="PR00463">
    <property type="entry name" value="EP450I"/>
</dbReference>
<name>A0A5M3N0B1_CONPW</name>
<dbReference type="KEGG" id="cput:CONPUDRAFT_142667"/>
<proteinExistence type="inferred from homology"/>
<evidence type="ECO:0000256" key="5">
    <source>
        <dbReference type="ARBA" id="ARBA00022617"/>
    </source>
</evidence>
<keyword evidence="15" id="KW-1185">Reference proteome</keyword>
<dbReference type="PRINTS" id="PR00385">
    <property type="entry name" value="P450"/>
</dbReference>
<evidence type="ECO:0000313" key="14">
    <source>
        <dbReference type="EMBL" id="EIW84345.1"/>
    </source>
</evidence>
<dbReference type="RefSeq" id="XP_007766068.1">
    <property type="nucleotide sequence ID" value="XM_007767878.1"/>
</dbReference>
<dbReference type="EMBL" id="JH711575">
    <property type="protein sequence ID" value="EIW84345.1"/>
    <property type="molecule type" value="Genomic_DNA"/>
</dbReference>
<dbReference type="OMA" id="MEQRELT"/>
<dbReference type="InterPro" id="IPR036396">
    <property type="entry name" value="Cyt_P450_sf"/>
</dbReference>
<evidence type="ECO:0000256" key="4">
    <source>
        <dbReference type="ARBA" id="ARBA00010617"/>
    </source>
</evidence>
<dbReference type="GO" id="GO:0016020">
    <property type="term" value="C:membrane"/>
    <property type="evidence" value="ECO:0007669"/>
    <property type="project" value="UniProtKB-SubCell"/>
</dbReference>
<dbReference type="InterPro" id="IPR001128">
    <property type="entry name" value="Cyt_P450"/>
</dbReference>
<keyword evidence="8" id="KW-1133">Transmembrane helix</keyword>
<gene>
    <name evidence="14" type="ORF">CONPUDRAFT_142667</name>
</gene>
<dbReference type="GO" id="GO:0020037">
    <property type="term" value="F:heme binding"/>
    <property type="evidence" value="ECO:0007669"/>
    <property type="project" value="InterPro"/>
</dbReference>
<evidence type="ECO:0000313" key="15">
    <source>
        <dbReference type="Proteomes" id="UP000053558"/>
    </source>
</evidence>
<evidence type="ECO:0000256" key="8">
    <source>
        <dbReference type="ARBA" id="ARBA00022989"/>
    </source>
</evidence>
<dbReference type="GO" id="GO:0016705">
    <property type="term" value="F:oxidoreductase activity, acting on paired donors, with incorporation or reduction of molecular oxygen"/>
    <property type="evidence" value="ECO:0007669"/>
    <property type="project" value="InterPro"/>
</dbReference>
<dbReference type="GO" id="GO:0004497">
    <property type="term" value="F:monooxygenase activity"/>
    <property type="evidence" value="ECO:0007669"/>
    <property type="project" value="UniProtKB-KW"/>
</dbReference>
<evidence type="ECO:0000256" key="13">
    <source>
        <dbReference type="PIRSR" id="PIRSR602401-1"/>
    </source>
</evidence>
<comment type="pathway">
    <text evidence="3">Secondary metabolite biosynthesis; terpenoid biosynthesis.</text>
</comment>
<protein>
    <submittedName>
        <fullName evidence="14">Cytochrome P450</fullName>
    </submittedName>
</protein>
<dbReference type="Pfam" id="PF00067">
    <property type="entry name" value="p450"/>
    <property type="match status" value="2"/>
</dbReference>
<keyword evidence="5 13" id="KW-0349">Heme</keyword>
<keyword evidence="11" id="KW-0503">Monooxygenase</keyword>
<evidence type="ECO:0000256" key="2">
    <source>
        <dbReference type="ARBA" id="ARBA00004370"/>
    </source>
</evidence>
<evidence type="ECO:0000256" key="6">
    <source>
        <dbReference type="ARBA" id="ARBA00022692"/>
    </source>
</evidence>
<evidence type="ECO:0000256" key="12">
    <source>
        <dbReference type="ARBA" id="ARBA00023136"/>
    </source>
</evidence>
<dbReference type="SUPFAM" id="SSF48264">
    <property type="entry name" value="Cytochrome P450"/>
    <property type="match status" value="1"/>
</dbReference>
<keyword evidence="10 13" id="KW-0408">Iron</keyword>
<dbReference type="GeneID" id="19201773"/>
<comment type="similarity">
    <text evidence="4">Belongs to the cytochrome P450 family.</text>
</comment>
<comment type="subcellular location">
    <subcellularLocation>
        <location evidence="2">Membrane</location>
    </subcellularLocation>
</comment>
<keyword evidence="6" id="KW-0812">Transmembrane</keyword>